<dbReference type="Gene3D" id="3.40.1190.10">
    <property type="entry name" value="Mur-like, catalytic domain"/>
    <property type="match status" value="1"/>
</dbReference>
<gene>
    <name evidence="12" type="ORF">MNBD_GAMMA03-1983</name>
</gene>
<accession>A0A3B0VXK1</accession>
<dbReference type="NCBIfam" id="TIGR01499">
    <property type="entry name" value="folC"/>
    <property type="match status" value="1"/>
</dbReference>
<feature type="domain" description="Mur ligase C-terminal" evidence="10">
    <location>
        <begin position="300"/>
        <end position="424"/>
    </location>
</feature>
<keyword evidence="6" id="KW-0547">Nucleotide-binding</keyword>
<dbReference type="SUPFAM" id="SSF53623">
    <property type="entry name" value="MurD-like peptide ligases, catalytic domain"/>
    <property type="match status" value="1"/>
</dbReference>
<dbReference type="PANTHER" id="PTHR11136:SF0">
    <property type="entry name" value="DIHYDROFOLATE SYNTHETASE-RELATED"/>
    <property type="match status" value="1"/>
</dbReference>
<dbReference type="Pfam" id="PF02875">
    <property type="entry name" value="Mur_ligase_C"/>
    <property type="match status" value="1"/>
</dbReference>
<feature type="domain" description="Mur ligase central" evidence="11">
    <location>
        <begin position="51"/>
        <end position="271"/>
    </location>
</feature>
<dbReference type="GO" id="GO:0046872">
    <property type="term" value="F:metal ion binding"/>
    <property type="evidence" value="ECO:0007669"/>
    <property type="project" value="UniProtKB-KW"/>
</dbReference>
<evidence type="ECO:0000256" key="9">
    <source>
        <dbReference type="ARBA" id="ARBA00022909"/>
    </source>
</evidence>
<evidence type="ECO:0000256" key="2">
    <source>
        <dbReference type="ARBA" id="ARBA00008276"/>
    </source>
</evidence>
<organism evidence="12">
    <name type="scientific">hydrothermal vent metagenome</name>
    <dbReference type="NCBI Taxonomy" id="652676"/>
    <lineage>
        <taxon>unclassified sequences</taxon>
        <taxon>metagenomes</taxon>
        <taxon>ecological metagenomes</taxon>
    </lineage>
</organism>
<dbReference type="EC" id="6.3.2.12" evidence="12"/>
<dbReference type="InterPro" id="IPR036615">
    <property type="entry name" value="Mur_ligase_C_dom_sf"/>
</dbReference>
<evidence type="ECO:0000256" key="6">
    <source>
        <dbReference type="ARBA" id="ARBA00022741"/>
    </source>
</evidence>
<keyword evidence="7" id="KW-0067">ATP-binding</keyword>
<name>A0A3B0VXK1_9ZZZZ</name>
<dbReference type="GO" id="GO:0005737">
    <property type="term" value="C:cytoplasm"/>
    <property type="evidence" value="ECO:0007669"/>
    <property type="project" value="TreeGrafter"/>
</dbReference>
<dbReference type="InterPro" id="IPR004101">
    <property type="entry name" value="Mur_ligase_C"/>
</dbReference>
<dbReference type="SUPFAM" id="SSF53244">
    <property type="entry name" value="MurD-like peptide ligases, peptide-binding domain"/>
    <property type="match status" value="1"/>
</dbReference>
<dbReference type="PANTHER" id="PTHR11136">
    <property type="entry name" value="FOLYLPOLYGLUTAMATE SYNTHASE-RELATED"/>
    <property type="match status" value="1"/>
</dbReference>
<keyword evidence="9" id="KW-0289">Folate biosynthesis</keyword>
<dbReference type="AlphaFoldDB" id="A0A3B0VXK1"/>
<dbReference type="EC" id="6.3.2.17" evidence="12"/>
<evidence type="ECO:0000256" key="8">
    <source>
        <dbReference type="ARBA" id="ARBA00022842"/>
    </source>
</evidence>
<dbReference type="GO" id="GO:0004326">
    <property type="term" value="F:tetrahydrofolylpolyglutamate synthase activity"/>
    <property type="evidence" value="ECO:0007669"/>
    <property type="project" value="UniProtKB-EC"/>
</dbReference>
<dbReference type="Gene3D" id="3.90.190.20">
    <property type="entry name" value="Mur ligase, C-terminal domain"/>
    <property type="match status" value="1"/>
</dbReference>
<comment type="cofactor">
    <cofactor evidence="1">
        <name>Mg(2+)</name>
        <dbReference type="ChEBI" id="CHEBI:18420"/>
    </cofactor>
</comment>
<dbReference type="PIRSF" id="PIRSF001563">
    <property type="entry name" value="Folylpolyglu_synth"/>
    <property type="match status" value="1"/>
</dbReference>
<comment type="subunit">
    <text evidence="3">Monomer.</text>
</comment>
<evidence type="ECO:0000256" key="5">
    <source>
        <dbReference type="ARBA" id="ARBA00022723"/>
    </source>
</evidence>
<dbReference type="GO" id="GO:0046656">
    <property type="term" value="P:folic acid biosynthetic process"/>
    <property type="evidence" value="ECO:0007669"/>
    <property type="project" value="UniProtKB-KW"/>
</dbReference>
<proteinExistence type="inferred from homology"/>
<comment type="similarity">
    <text evidence="2">Belongs to the folylpolyglutamate synthase family.</text>
</comment>
<dbReference type="FunFam" id="3.40.1190.10:FF:000004">
    <property type="entry name" value="Dihydrofolate synthase/folylpolyglutamate synthase"/>
    <property type="match status" value="1"/>
</dbReference>
<dbReference type="GO" id="GO:0008841">
    <property type="term" value="F:dihydrofolate synthase activity"/>
    <property type="evidence" value="ECO:0007669"/>
    <property type="project" value="UniProtKB-EC"/>
</dbReference>
<dbReference type="InterPro" id="IPR036565">
    <property type="entry name" value="Mur-like_cat_sf"/>
</dbReference>
<dbReference type="InterPro" id="IPR013221">
    <property type="entry name" value="Mur_ligase_cen"/>
</dbReference>
<dbReference type="EMBL" id="UOFC01000026">
    <property type="protein sequence ID" value="VAW44853.1"/>
    <property type="molecule type" value="Genomic_DNA"/>
</dbReference>
<protein>
    <submittedName>
        <fullName evidence="12">Dihydrofolate synthase @ Folylpolyglutamate synthase</fullName>
        <ecNumber evidence="12">6.3.2.12</ecNumber>
        <ecNumber evidence="12">6.3.2.17</ecNumber>
    </submittedName>
</protein>
<evidence type="ECO:0000259" key="11">
    <source>
        <dbReference type="Pfam" id="PF08245"/>
    </source>
</evidence>
<keyword evidence="5" id="KW-0479">Metal-binding</keyword>
<reference evidence="12" key="1">
    <citation type="submission" date="2018-06" db="EMBL/GenBank/DDBJ databases">
        <authorList>
            <person name="Zhirakovskaya E."/>
        </authorList>
    </citation>
    <scope>NUCLEOTIDE SEQUENCE</scope>
</reference>
<sequence length="437" mass="47994">MTIPNRQSSLKQWIDWLLYLHTEEIDLGLDRIRVVAKAMQLLRPAPIVISVAGTNGKGSSVAMLVAILQAAGYRVGAYTSPHILYFNERIQMNGQPVSDALITNAFSQIEAARGSTKLTYFEFATLAGLNIFKQSNLDVVVLEVGLGGRLDAVNVVDADAALITAIGVDHIEWLGSDRSVIATEKAGIMRTGKPAICSEGAPPESLQAYAEQRSIPLLQLNKDFKLEILDKGWSIIPLSERGMIWSKMNLKFFPPPSLKGTFQIQNAAGVVVTLLSLAEQLNIQKEAVCTGLQQVKHLGRLDSFLHQGQAWLVDVAHNPQSSQALADYLRQQQMGNKMRRYTAIFSVLNDKDALPMIQKIAPFIQNWLITDLAIPRATSIKDLVALLNAAGVADKHILVQNSIQQAVKVAQAHTEKSILVWGSFFTVSQVYSCLEQD</sequence>
<evidence type="ECO:0000256" key="3">
    <source>
        <dbReference type="ARBA" id="ARBA00011245"/>
    </source>
</evidence>
<dbReference type="Pfam" id="PF08245">
    <property type="entry name" value="Mur_ligase_M"/>
    <property type="match status" value="1"/>
</dbReference>
<evidence type="ECO:0000256" key="7">
    <source>
        <dbReference type="ARBA" id="ARBA00022840"/>
    </source>
</evidence>
<dbReference type="InterPro" id="IPR001645">
    <property type="entry name" value="Folylpolyglutamate_synth"/>
</dbReference>
<keyword evidence="8" id="KW-0460">Magnesium</keyword>
<evidence type="ECO:0000313" key="12">
    <source>
        <dbReference type="EMBL" id="VAW44853.1"/>
    </source>
</evidence>
<keyword evidence="4 12" id="KW-0436">Ligase</keyword>
<dbReference type="GO" id="GO:0005524">
    <property type="term" value="F:ATP binding"/>
    <property type="evidence" value="ECO:0007669"/>
    <property type="project" value="UniProtKB-KW"/>
</dbReference>
<evidence type="ECO:0000256" key="1">
    <source>
        <dbReference type="ARBA" id="ARBA00001946"/>
    </source>
</evidence>
<evidence type="ECO:0000259" key="10">
    <source>
        <dbReference type="Pfam" id="PF02875"/>
    </source>
</evidence>
<evidence type="ECO:0000256" key="4">
    <source>
        <dbReference type="ARBA" id="ARBA00022598"/>
    </source>
</evidence>